<evidence type="ECO:0000256" key="1">
    <source>
        <dbReference type="SAM" id="SignalP"/>
    </source>
</evidence>
<comment type="caution">
    <text evidence="2">The sequence shown here is derived from an EMBL/GenBank/DDBJ whole genome shotgun (WGS) entry which is preliminary data.</text>
</comment>
<feature type="signal peptide" evidence="1">
    <location>
        <begin position="1"/>
        <end position="30"/>
    </location>
</feature>
<reference evidence="2" key="1">
    <citation type="submission" date="2024-02" db="EMBL/GenBank/DDBJ databases">
        <authorList>
            <consortium name="Clinical and Environmental Microbiology Branch: Whole genome sequencing antimicrobial resistance pathogens in the healthcare setting"/>
        </authorList>
    </citation>
    <scope>NUCLEOTIDE SEQUENCE</scope>
    <source>
        <strain evidence="2">2020GO-00142</strain>
    </source>
</reference>
<dbReference type="AlphaFoldDB" id="A0AAI9I1V7"/>
<sequence>MVNKFIRHLSSTMLISVLSTSVLYSSSASAINELNPGTATLELMGIIDLDDSLPVGTPYYLDARLLGPTNLTFTPPKRAIYSTTHSIGVPTNQHNYALWSLDKSIVALTTFQSDCRVGNLADDFVKNNTVLGQGKKFAFRLTHVEDSSLVAYVVPALKYDIQLDLPKNPTPSNIKSSYSGYLTEDPPSGLISQYPLELSFKTYYNICFRLPQTVVMGKGGSKSLTFSVGKPLEVYLNKPPRPGNFVMVPTRFFLSTQGADGSSPQFPDVGSVSTGSIGLNIRTSIKIVRACNIKNATNTVINKVMGRENAVYEDSKITFSCTQGGNPLFVSAIPKEGEVDASNKTKLMLTKTDAGEVKDRPWLMAKPYLDGAATPTIDCNAPTATGLLPFDNSDLPLNQISADSQVPMNLNIRWAMCSKDTVAPGKYKGRVEVLVFSKI</sequence>
<organism evidence="2">
    <name type="scientific">Providencia stuartii</name>
    <dbReference type="NCBI Taxonomy" id="588"/>
    <lineage>
        <taxon>Bacteria</taxon>
        <taxon>Pseudomonadati</taxon>
        <taxon>Pseudomonadota</taxon>
        <taxon>Gammaproteobacteria</taxon>
        <taxon>Enterobacterales</taxon>
        <taxon>Morganellaceae</taxon>
        <taxon>Providencia</taxon>
    </lineage>
</organism>
<name>A0AAI9I1V7_PROST</name>
<accession>A0AAI9I1V7</accession>
<evidence type="ECO:0000313" key="2">
    <source>
        <dbReference type="EMBL" id="EMP9434256.1"/>
    </source>
</evidence>
<feature type="chain" id="PRO_5042473726" description="Fimbrial protein" evidence="1">
    <location>
        <begin position="31"/>
        <end position="439"/>
    </location>
</feature>
<evidence type="ECO:0008006" key="3">
    <source>
        <dbReference type="Google" id="ProtNLM"/>
    </source>
</evidence>
<protein>
    <recommendedName>
        <fullName evidence="3">Fimbrial protein</fullName>
    </recommendedName>
</protein>
<dbReference type="EMBL" id="AAZDVE040000032">
    <property type="protein sequence ID" value="EMP9434256.1"/>
    <property type="molecule type" value="Genomic_DNA"/>
</dbReference>
<gene>
    <name evidence="2" type="ORF">JRA39_003355</name>
</gene>
<proteinExistence type="predicted"/>
<keyword evidence="1" id="KW-0732">Signal</keyword>